<evidence type="ECO:0000256" key="2">
    <source>
        <dbReference type="ARBA" id="ARBA00022692"/>
    </source>
</evidence>
<dbReference type="EMBL" id="JACOIJ010000007">
    <property type="protein sequence ID" value="MBD1428995.1"/>
    <property type="molecule type" value="Genomic_DNA"/>
</dbReference>
<evidence type="ECO:0000256" key="5">
    <source>
        <dbReference type="SAM" id="Phobius"/>
    </source>
</evidence>
<comment type="subcellular location">
    <subcellularLocation>
        <location evidence="1">Membrane</location>
        <topology evidence="1">Multi-pass membrane protein</topology>
    </subcellularLocation>
</comment>
<dbReference type="Pfam" id="PF07291">
    <property type="entry name" value="MauE"/>
    <property type="match status" value="1"/>
</dbReference>
<sequence length="400" mass="45627">MLNTSYYTPLQKTSNKPDILLWISRVFVGLLFIFSGLIKANDPMGFGYKLQEYFHVFNLTFLNDYSAWIAIVICALEIILGILLLLGIARKSVAWGLLLLIIFFTFLTFYSAFFNVVTSCGCFGDAIPLTPWQSFIKDLILLVFIGIIFVKRNKITPIFKSSFANNVLTLFTFIFAFGAGIYTYKYLPILDFLPYKVGNNLPSLMKVPEGAPQDEFEHIYNLKNKQTGETKKVTDKEYMSQKIWEDENWEIVGEPLTKLIRKGYQVAIPDLMITDNEGQDFTQEIVENPHYNFVVTSVDVTKFSPTDFLALDKINQTIKSLSEEYNIRAVLLTASASSDVDYLNDQLDLVLETFYADAVPLKSMVRSNPGVMLLQNGIVIEKWSKDTFPSKEELINTYLK</sequence>
<keyword evidence="3 5" id="KW-1133">Transmembrane helix</keyword>
<keyword evidence="8" id="KW-1185">Reference proteome</keyword>
<keyword evidence="4 5" id="KW-0472">Membrane</keyword>
<feature type="transmembrane region" description="Helical" evidence="5">
    <location>
        <begin position="163"/>
        <end position="184"/>
    </location>
</feature>
<evidence type="ECO:0000256" key="1">
    <source>
        <dbReference type="ARBA" id="ARBA00004141"/>
    </source>
</evidence>
<reference evidence="7 8" key="1">
    <citation type="submission" date="2020-08" db="EMBL/GenBank/DDBJ databases">
        <title>Sphingobacterium sp. DN04309 isolated from aquaculture water.</title>
        <authorList>
            <person name="Zhang M."/>
        </authorList>
    </citation>
    <scope>NUCLEOTIDE SEQUENCE [LARGE SCALE GENOMIC DNA]</scope>
    <source>
        <strain evidence="7 8">DN04309</strain>
    </source>
</reference>
<feature type="transmembrane region" description="Helical" evidence="5">
    <location>
        <begin position="93"/>
        <end position="114"/>
    </location>
</feature>
<accession>A0ABR7YCG7</accession>
<evidence type="ECO:0000313" key="8">
    <source>
        <dbReference type="Proteomes" id="UP000651271"/>
    </source>
</evidence>
<dbReference type="Proteomes" id="UP000651271">
    <property type="component" value="Unassembled WGS sequence"/>
</dbReference>
<feature type="transmembrane region" description="Helical" evidence="5">
    <location>
        <begin position="20"/>
        <end position="38"/>
    </location>
</feature>
<dbReference type="NCBIfam" id="NF045576">
    <property type="entry name" value="BT_3928_fam"/>
    <property type="match status" value="1"/>
</dbReference>
<gene>
    <name evidence="7" type="ORF">H8B04_05365</name>
</gene>
<feature type="transmembrane region" description="Helical" evidence="5">
    <location>
        <begin position="65"/>
        <end position="86"/>
    </location>
</feature>
<feature type="domain" description="Methylamine utilisation protein MauE" evidence="6">
    <location>
        <begin position="18"/>
        <end position="149"/>
    </location>
</feature>
<protein>
    <submittedName>
        <fullName evidence="7">DoxX family membrane protein</fullName>
    </submittedName>
</protein>
<organism evidence="7 8">
    <name type="scientific">Sphingobacterium litopenaei</name>
    <dbReference type="NCBI Taxonomy" id="2763500"/>
    <lineage>
        <taxon>Bacteria</taxon>
        <taxon>Pseudomonadati</taxon>
        <taxon>Bacteroidota</taxon>
        <taxon>Sphingobacteriia</taxon>
        <taxon>Sphingobacteriales</taxon>
        <taxon>Sphingobacteriaceae</taxon>
        <taxon>Sphingobacterium</taxon>
    </lineage>
</organism>
<feature type="transmembrane region" description="Helical" evidence="5">
    <location>
        <begin position="134"/>
        <end position="151"/>
    </location>
</feature>
<comment type="caution">
    <text evidence="7">The sequence shown here is derived from an EMBL/GenBank/DDBJ whole genome shotgun (WGS) entry which is preliminary data.</text>
</comment>
<evidence type="ECO:0000256" key="4">
    <source>
        <dbReference type="ARBA" id="ARBA00023136"/>
    </source>
</evidence>
<dbReference type="RefSeq" id="WP_190301697.1">
    <property type="nucleotide sequence ID" value="NZ_JACOIJ010000007.1"/>
</dbReference>
<evidence type="ECO:0000256" key="3">
    <source>
        <dbReference type="ARBA" id="ARBA00022989"/>
    </source>
</evidence>
<keyword evidence="2 5" id="KW-0812">Transmembrane</keyword>
<evidence type="ECO:0000259" key="6">
    <source>
        <dbReference type="Pfam" id="PF07291"/>
    </source>
</evidence>
<name>A0ABR7YCG7_9SPHI</name>
<evidence type="ECO:0000313" key="7">
    <source>
        <dbReference type="EMBL" id="MBD1428995.1"/>
    </source>
</evidence>
<dbReference type="InterPro" id="IPR009908">
    <property type="entry name" value="Methylamine_util_MauE"/>
</dbReference>
<proteinExistence type="predicted"/>